<evidence type="ECO:0000313" key="1">
    <source>
        <dbReference type="EMBL" id="AKU79920.1"/>
    </source>
</evidence>
<organism evidence="1 2">
    <name type="scientific">Spiroplasma turonicum</name>
    <dbReference type="NCBI Taxonomy" id="216946"/>
    <lineage>
        <taxon>Bacteria</taxon>
        <taxon>Bacillati</taxon>
        <taxon>Mycoplasmatota</taxon>
        <taxon>Mollicutes</taxon>
        <taxon>Entomoplasmatales</taxon>
        <taxon>Spiroplasmataceae</taxon>
        <taxon>Spiroplasma</taxon>
    </lineage>
</organism>
<sequence>MLLLKTKNLNFSYKKALIRIFNSFYLDFKENYLSIFIKNSEFDQFISSLKKISSIEDFKLFQDIYKKFFTTHKIKKTKKEYYNHYIYLVSIICDSFLRFYNNVINNNLKVENITNENGLNDLIDSCFKVVNFSFKKSYNKICEYNKLHDYEYNFNDYLFKNLFYNYMHIEPENLKKYTVYNYFLSFFKERLNFDEAVYYFNKQFEENNDIVNELTYESLTSVYVLLFANIFIHVITKYPTNNFKYSVVNLYIQDIWLFCGYEIEEFKNDNNVINIIKENLKYSVFKMFRRDPWEKEEVDRLIFYLSIELKPYVNKINKDYFDFVYLIDNYQTKYLEKNWNNYNLDNYNSEIRNYCDYFLRSVINTYTLNFNDKNNEIYKFLDETDNSNIYKNKDNTLKYDLFEFLITLKSNIWLKHIMKYHIIVGDININDFNNNIIYNNFIWMLKNTLNESIYVCANLSEINSKIKKDYKHIINKLLYYKELDINSFSEIYQEYNNLFNDLKIYEKIKSIKFYQPSLLIDNCTFEELIMLENNDFDINELDENQIYKLFYAYLIKIKYLLSIFEYLSQMFLKYNELINLEV</sequence>
<protein>
    <submittedName>
        <fullName evidence="1">Uncharacterized protein</fullName>
    </submittedName>
</protein>
<name>A0A0K1P6L1_9MOLU</name>
<proteinExistence type="predicted"/>
<evidence type="ECO:0000313" key="2">
    <source>
        <dbReference type="Proteomes" id="UP000067243"/>
    </source>
</evidence>
<dbReference type="PATRIC" id="fig|216946.3.peg.700"/>
<keyword evidence="2" id="KW-1185">Reference proteome</keyword>
<reference evidence="1 2" key="1">
    <citation type="journal article" date="2015" name="Genome Announc.">
        <title>Complete Genome Sequence of Spiroplasma turonicum Strain Tab4cT, a Parasite of a Horse Fly, Haematopota sp. (Diptera: Tabanidae).</title>
        <authorList>
            <person name="Davis R.E."/>
            <person name="Shao J."/>
            <person name="Zhao Y."/>
            <person name="Gasparich G.E."/>
            <person name="Gaynor B.J."/>
            <person name="Donofrio N."/>
        </authorList>
    </citation>
    <scope>NUCLEOTIDE SEQUENCE [LARGE SCALE GENOMIC DNA]</scope>
    <source>
        <strain evidence="1 2">Tab4c</strain>
    </source>
</reference>
<gene>
    <name evidence="1" type="ORF">STURON_00674</name>
</gene>
<dbReference type="AlphaFoldDB" id="A0A0K1P6L1"/>
<accession>A0A0K1P6L1</accession>
<dbReference type="Proteomes" id="UP000067243">
    <property type="component" value="Chromosome"/>
</dbReference>
<dbReference type="RefSeq" id="WP_075048503.1">
    <property type="nucleotide sequence ID" value="NZ_CP012328.1"/>
</dbReference>
<dbReference type="STRING" id="216946.STURO_v1c06740"/>
<dbReference type="KEGG" id="stur:STURON_00674"/>
<dbReference type="OrthoDB" id="9787902at2"/>
<dbReference type="EMBL" id="CP012328">
    <property type="protein sequence ID" value="AKU79920.1"/>
    <property type="molecule type" value="Genomic_DNA"/>
</dbReference>